<dbReference type="Gene3D" id="1.10.1220.10">
    <property type="entry name" value="Met repressor-like"/>
    <property type="match status" value="1"/>
</dbReference>
<sequence>MKYQQLENLEAGWKWTYLVKKHKEGFNVTCYVDTSEIDASVKALLALEHEPTKVIEWIQENMSPALDVKLKQAIRAKRKRHFNAEQEHTRKKSIDLDFRVWEKLSSKAQDLDATLSDTIEYLLSEANRSKNANKKVDALKKDLSSLLDL</sequence>
<comment type="function">
    <text evidence="5">Required for spatial organization of the terminus region of the chromosome (Ter macrodomain) during the cell cycle. Prevents early segregation of duplicated Ter macrodomains during cell division. Binds specifically to matS, which is a 13 bp signature motif repeated within the Ter macrodomain.</text>
</comment>
<evidence type="ECO:0000313" key="8">
    <source>
        <dbReference type="EMBL" id="SKA53577.1"/>
    </source>
</evidence>
<reference evidence="9" key="1">
    <citation type="submission" date="2017-02" db="EMBL/GenBank/DDBJ databases">
        <authorList>
            <person name="Varghese N."/>
            <person name="Submissions S."/>
        </authorList>
    </citation>
    <scope>NUCLEOTIDE SEQUENCE [LARGE SCALE GENOMIC DNA]</scope>
    <source>
        <strain evidence="9">DSM 22720</strain>
    </source>
</reference>
<dbReference type="GO" id="GO:0006355">
    <property type="term" value="P:regulation of DNA-templated transcription"/>
    <property type="evidence" value="ECO:0007669"/>
    <property type="project" value="InterPro"/>
</dbReference>
<dbReference type="OrthoDB" id="5814691at2"/>
<keyword evidence="9" id="KW-1185">Reference proteome</keyword>
<keyword evidence="2 5" id="KW-0132">Cell division</keyword>
<dbReference type="GO" id="GO:0043565">
    <property type="term" value="F:sequence-specific DNA binding"/>
    <property type="evidence" value="ECO:0007669"/>
    <property type="project" value="UniProtKB-UniRule"/>
</dbReference>
<evidence type="ECO:0000259" key="7">
    <source>
        <dbReference type="Pfam" id="PF17414"/>
    </source>
</evidence>
<proteinExistence type="inferred from homology"/>
<evidence type="ECO:0000256" key="3">
    <source>
        <dbReference type="ARBA" id="ARBA00023125"/>
    </source>
</evidence>
<dbReference type="EMBL" id="FUXU01000020">
    <property type="protein sequence ID" value="SKA53577.1"/>
    <property type="molecule type" value="Genomic_DNA"/>
</dbReference>
<dbReference type="InterPro" id="IPR013321">
    <property type="entry name" value="Arc_rbn_hlx_hlx"/>
</dbReference>
<comment type="subcellular location">
    <subcellularLocation>
        <location evidence="5">Cytoplasm</location>
    </subcellularLocation>
</comment>
<keyword evidence="4 5" id="KW-0131">Cell cycle</keyword>
<feature type="domain" description="MatP N-terminal" evidence="6">
    <location>
        <begin position="2"/>
        <end position="85"/>
    </location>
</feature>
<gene>
    <name evidence="5" type="primary">matP</name>
    <name evidence="8" type="ORF">SAMN02745132_02000</name>
</gene>
<evidence type="ECO:0000256" key="2">
    <source>
        <dbReference type="ARBA" id="ARBA00022618"/>
    </source>
</evidence>
<evidence type="ECO:0000256" key="1">
    <source>
        <dbReference type="ARBA" id="ARBA00022490"/>
    </source>
</evidence>
<dbReference type="InterPro" id="IPR038339">
    <property type="entry name" value="MatP_N_sf"/>
</dbReference>
<dbReference type="Proteomes" id="UP000190162">
    <property type="component" value="Unassembled WGS sequence"/>
</dbReference>
<name>A0A1T4ULK1_9GAMM</name>
<dbReference type="GO" id="GO:0051301">
    <property type="term" value="P:cell division"/>
    <property type="evidence" value="ECO:0007669"/>
    <property type="project" value="UniProtKB-UniRule"/>
</dbReference>
<feature type="domain" description="MatP C-terminal ribbon-helix-helix" evidence="7">
    <location>
        <begin position="88"/>
        <end position="147"/>
    </location>
</feature>
<keyword evidence="3 5" id="KW-0238">DNA-binding</keyword>
<dbReference type="InterPro" id="IPR035375">
    <property type="entry name" value="MatP_C"/>
</dbReference>
<dbReference type="AlphaFoldDB" id="A0A1T4ULK1"/>
<dbReference type="RefSeq" id="WP_078752378.1">
    <property type="nucleotide sequence ID" value="NZ_FUXU01000020.1"/>
</dbReference>
<evidence type="ECO:0000313" key="9">
    <source>
        <dbReference type="Proteomes" id="UP000190162"/>
    </source>
</evidence>
<dbReference type="GO" id="GO:0005737">
    <property type="term" value="C:cytoplasm"/>
    <property type="evidence" value="ECO:0007669"/>
    <property type="project" value="UniProtKB-SubCell"/>
</dbReference>
<keyword evidence="1 5" id="KW-0963">Cytoplasm</keyword>
<evidence type="ECO:0000259" key="6">
    <source>
        <dbReference type="Pfam" id="PF06303"/>
    </source>
</evidence>
<dbReference type="Pfam" id="PF06303">
    <property type="entry name" value="MatP"/>
    <property type="match status" value="1"/>
</dbReference>
<evidence type="ECO:0000256" key="5">
    <source>
        <dbReference type="HAMAP-Rule" id="MF_01073"/>
    </source>
</evidence>
<protein>
    <recommendedName>
        <fullName evidence="5">Macrodomain Ter protein</fullName>
    </recommendedName>
</protein>
<comment type="subunit">
    <text evidence="5">Homodimer.</text>
</comment>
<evidence type="ECO:0000256" key="4">
    <source>
        <dbReference type="ARBA" id="ARBA00023306"/>
    </source>
</evidence>
<dbReference type="InterPro" id="IPR035087">
    <property type="entry name" value="MatP_N"/>
</dbReference>
<dbReference type="Gene3D" id="1.20.1270.380">
    <property type="entry name" value="MatP, N-terminal domain"/>
    <property type="match status" value="1"/>
</dbReference>
<organism evidence="8 9">
    <name type="scientific">Enterovibrio nigricans DSM 22720</name>
    <dbReference type="NCBI Taxonomy" id="1121868"/>
    <lineage>
        <taxon>Bacteria</taxon>
        <taxon>Pseudomonadati</taxon>
        <taxon>Pseudomonadota</taxon>
        <taxon>Gammaproteobacteria</taxon>
        <taxon>Vibrionales</taxon>
        <taxon>Vibrionaceae</taxon>
        <taxon>Enterovibrio</taxon>
    </lineage>
</organism>
<comment type="similarity">
    <text evidence="5">Belongs to the MatP family.</text>
</comment>
<dbReference type="NCBIfam" id="NF003471">
    <property type="entry name" value="PRK05097.1"/>
    <property type="match status" value="1"/>
</dbReference>
<dbReference type="Pfam" id="PF17414">
    <property type="entry name" value="MatP_C"/>
    <property type="match status" value="1"/>
</dbReference>
<accession>A0A1T4ULK1</accession>
<dbReference type="HAMAP" id="MF_01073">
    <property type="entry name" value="MatP"/>
    <property type="match status" value="1"/>
</dbReference>
<dbReference type="InterPro" id="IPR009390">
    <property type="entry name" value="MatP"/>
</dbReference>